<keyword evidence="2" id="KW-1185">Reference proteome</keyword>
<accession>A0A9N9ESB0</accession>
<reference evidence="1" key="1">
    <citation type="submission" date="2021-06" db="EMBL/GenBank/DDBJ databases">
        <authorList>
            <person name="Kallberg Y."/>
            <person name="Tangrot J."/>
            <person name="Rosling A."/>
        </authorList>
    </citation>
    <scope>NUCLEOTIDE SEQUENCE</scope>
    <source>
        <strain evidence="1">87-6 pot B 2015</strain>
    </source>
</reference>
<sequence length="142" mass="16127">ENLKLDESSKTILSLWAKTLREKHRKEQYDDDEIFKDPLLLIEWNEGGILARNTINPQFTKDALLALIRAQPGYAPFPPRAPSDCAFSFNDSQALINTIGVLSSNNWSRRINGMPDAGRCYMIGVPKKGQLEVDEHFYVFNA</sequence>
<proteinExistence type="predicted"/>
<feature type="non-terminal residue" evidence="1">
    <location>
        <position position="1"/>
    </location>
</feature>
<organism evidence="1 2">
    <name type="scientific">Funneliformis mosseae</name>
    <name type="common">Endomycorrhizal fungus</name>
    <name type="synonym">Glomus mosseae</name>
    <dbReference type="NCBI Taxonomy" id="27381"/>
    <lineage>
        <taxon>Eukaryota</taxon>
        <taxon>Fungi</taxon>
        <taxon>Fungi incertae sedis</taxon>
        <taxon>Mucoromycota</taxon>
        <taxon>Glomeromycotina</taxon>
        <taxon>Glomeromycetes</taxon>
        <taxon>Glomerales</taxon>
        <taxon>Glomeraceae</taxon>
        <taxon>Funneliformis</taxon>
    </lineage>
</organism>
<dbReference type="Proteomes" id="UP000789375">
    <property type="component" value="Unassembled WGS sequence"/>
</dbReference>
<evidence type="ECO:0000313" key="1">
    <source>
        <dbReference type="EMBL" id="CAG8689791.1"/>
    </source>
</evidence>
<protein>
    <submittedName>
        <fullName evidence="1">16445_t:CDS:1</fullName>
    </submittedName>
</protein>
<name>A0A9N9ESB0_FUNMO</name>
<dbReference type="EMBL" id="CAJVPP010007586">
    <property type="protein sequence ID" value="CAG8689791.1"/>
    <property type="molecule type" value="Genomic_DNA"/>
</dbReference>
<comment type="caution">
    <text evidence="1">The sequence shown here is derived from an EMBL/GenBank/DDBJ whole genome shotgun (WGS) entry which is preliminary data.</text>
</comment>
<dbReference type="AlphaFoldDB" id="A0A9N9ESB0"/>
<evidence type="ECO:0000313" key="2">
    <source>
        <dbReference type="Proteomes" id="UP000789375"/>
    </source>
</evidence>
<gene>
    <name evidence="1" type="ORF">FMOSSE_LOCUS13286</name>
</gene>